<protein>
    <submittedName>
        <fullName evidence="1">Predicted protein</fullName>
    </submittedName>
</protein>
<proteinExistence type="predicted"/>
<dbReference type="VEuPathDB" id="AmoebaDB:NAEGRDRAFT_70329"/>
<sequence length="122" mass="13858">MYRDLNALSYSKIKDEKYVRFLPNTAHYMFNTDVLTVLGTFYISRLNNAILPKYNFSHEYVNAGVVIYVSVSNGIKPSSVKVWNATNPFAHDFRTSTIGSNVWQNQTLIETQPLVTGNESAE</sequence>
<keyword evidence="2" id="KW-1185">Reference proteome</keyword>
<dbReference type="OrthoDB" id="2020799at2759"/>
<organism evidence="2">
    <name type="scientific">Naegleria gruberi</name>
    <name type="common">Amoeba</name>
    <dbReference type="NCBI Taxonomy" id="5762"/>
    <lineage>
        <taxon>Eukaryota</taxon>
        <taxon>Discoba</taxon>
        <taxon>Heterolobosea</taxon>
        <taxon>Tetramitia</taxon>
        <taxon>Eutetramitia</taxon>
        <taxon>Vahlkampfiidae</taxon>
        <taxon>Naegleria</taxon>
    </lineage>
</organism>
<accession>D2VN07</accession>
<dbReference type="InterPro" id="IPR009199">
    <property type="entry name" value="PhoPQ-act_pathogen-rel_PqaA"/>
</dbReference>
<dbReference type="KEGG" id="ngr:NAEGRDRAFT_70329"/>
<evidence type="ECO:0000313" key="1">
    <source>
        <dbReference type="EMBL" id="EFC41835.1"/>
    </source>
</evidence>
<dbReference type="GeneID" id="8851542"/>
<name>D2VN07_NAEGR</name>
<dbReference type="RefSeq" id="XP_002674579.1">
    <property type="nucleotide sequence ID" value="XM_002674533.1"/>
</dbReference>
<dbReference type="EMBL" id="GG738883">
    <property type="protein sequence ID" value="EFC41835.1"/>
    <property type="molecule type" value="Genomic_DNA"/>
</dbReference>
<dbReference type="ESTHER" id="naegr-d2vbq7">
    <property type="family name" value="PhoPQ_related"/>
</dbReference>
<reference evidence="1 2" key="1">
    <citation type="journal article" date="2010" name="Cell">
        <title>The genome of Naegleria gruberi illuminates early eukaryotic versatility.</title>
        <authorList>
            <person name="Fritz-Laylin L.K."/>
            <person name="Prochnik S.E."/>
            <person name="Ginger M.L."/>
            <person name="Dacks J.B."/>
            <person name="Carpenter M.L."/>
            <person name="Field M.C."/>
            <person name="Kuo A."/>
            <person name="Paredez A."/>
            <person name="Chapman J."/>
            <person name="Pham J."/>
            <person name="Shu S."/>
            <person name="Neupane R."/>
            <person name="Cipriano M."/>
            <person name="Mancuso J."/>
            <person name="Tu H."/>
            <person name="Salamov A."/>
            <person name="Lindquist E."/>
            <person name="Shapiro H."/>
            <person name="Lucas S."/>
            <person name="Grigoriev I.V."/>
            <person name="Cande W.Z."/>
            <person name="Fulton C."/>
            <person name="Rokhsar D.S."/>
            <person name="Dawson S.C."/>
        </authorList>
    </citation>
    <scope>NUCLEOTIDE SEQUENCE [LARGE SCALE GENOMIC DNA]</scope>
    <source>
        <strain evidence="1 2">NEG-M</strain>
    </source>
</reference>
<dbReference type="Proteomes" id="UP000006671">
    <property type="component" value="Unassembled WGS sequence"/>
</dbReference>
<dbReference type="AlphaFoldDB" id="D2VN07"/>
<dbReference type="InParanoid" id="D2VN07"/>
<dbReference type="Pfam" id="PF10142">
    <property type="entry name" value="PhoPQ_related"/>
    <property type="match status" value="1"/>
</dbReference>
<gene>
    <name evidence="1" type="ORF">NAEGRDRAFT_70329</name>
</gene>
<evidence type="ECO:0000313" key="2">
    <source>
        <dbReference type="Proteomes" id="UP000006671"/>
    </source>
</evidence>